<dbReference type="PROSITE" id="PS50404">
    <property type="entry name" value="GST_NTER"/>
    <property type="match status" value="1"/>
</dbReference>
<reference evidence="4 5" key="2">
    <citation type="journal article" date="2016" name="Microb. Ecol.">
        <title>Genome Characteristics of a Novel Type I Methanotroph (Sn10-6) Isolated from a Flooded Indian Rice Field.</title>
        <authorList>
            <person name="Rahalkar M.C."/>
            <person name="Pandit P.S."/>
            <person name="Dhakephalkar P.K."/>
            <person name="Pore S."/>
            <person name="Arora P."/>
            <person name="Kapse N."/>
        </authorList>
    </citation>
    <scope>NUCLEOTIDE SEQUENCE [LARGE SCALE GENOMIC DNA]</scope>
    <source>
        <strain evidence="4 5">Sn10-6</strain>
    </source>
</reference>
<dbReference type="InterPro" id="IPR040079">
    <property type="entry name" value="Glutathione_S-Trfase"/>
</dbReference>
<dbReference type="CDD" id="cd03206">
    <property type="entry name" value="GST_C_7"/>
    <property type="match status" value="1"/>
</dbReference>
<dbReference type="InterPro" id="IPR010987">
    <property type="entry name" value="Glutathione-S-Trfase_C-like"/>
</dbReference>
<gene>
    <name evidence="4" type="ORF">VZ94_17860</name>
</gene>
<dbReference type="SFLD" id="SFLDS00019">
    <property type="entry name" value="Glutathione_Transferase_(cytos"/>
    <property type="match status" value="1"/>
</dbReference>
<dbReference type="InterPro" id="IPR036282">
    <property type="entry name" value="Glutathione-S-Trfase_C_sf"/>
</dbReference>
<dbReference type="InterPro" id="IPR004046">
    <property type="entry name" value="GST_C"/>
</dbReference>
<dbReference type="SFLD" id="SFLDG01151">
    <property type="entry name" value="Main.2:_Nu-like"/>
    <property type="match status" value="1"/>
</dbReference>
<dbReference type="InterPro" id="IPR036249">
    <property type="entry name" value="Thioredoxin-like_sf"/>
</dbReference>
<dbReference type="PANTHER" id="PTHR44051">
    <property type="entry name" value="GLUTATHIONE S-TRANSFERASE-RELATED"/>
    <property type="match status" value="1"/>
</dbReference>
<dbReference type="EMBL" id="LAJX01000221">
    <property type="protein sequence ID" value="KJV05485.1"/>
    <property type="molecule type" value="Genomic_DNA"/>
</dbReference>
<evidence type="ECO:0000256" key="1">
    <source>
        <dbReference type="RuleBase" id="RU003494"/>
    </source>
</evidence>
<dbReference type="Pfam" id="PF00043">
    <property type="entry name" value="GST_C"/>
    <property type="match status" value="1"/>
</dbReference>
<dbReference type="Gene3D" id="3.40.30.10">
    <property type="entry name" value="Glutaredoxin"/>
    <property type="match status" value="1"/>
</dbReference>
<evidence type="ECO:0000313" key="5">
    <source>
        <dbReference type="Proteomes" id="UP000033684"/>
    </source>
</evidence>
<keyword evidence="5" id="KW-1185">Reference proteome</keyword>
<dbReference type="InterPro" id="IPR004045">
    <property type="entry name" value="Glutathione_S-Trfase_N"/>
</dbReference>
<dbReference type="AlphaFoldDB" id="A0A0F3IF83"/>
<dbReference type="Gene3D" id="1.20.1050.10">
    <property type="match status" value="1"/>
</dbReference>
<dbReference type="PATRIC" id="fig|1632867.3.peg.2636"/>
<evidence type="ECO:0000259" key="2">
    <source>
        <dbReference type="PROSITE" id="PS50404"/>
    </source>
</evidence>
<feature type="domain" description="GST N-terminal" evidence="2">
    <location>
        <begin position="1"/>
        <end position="81"/>
    </location>
</feature>
<sequence>MLTLYDMSLSGNCHKIRLLLSLLAIPYQLQPVDLRGGEQRGLEHLQRNPFGQVPVLVDDGLVIRDSQAILVYLAKRYGGEQWWQDDAYQLAQIVAWLSTAANEIFHGPALLRVHYKFGRNIDTGLAQQTTDKVLGIIDQHLQNQDWLVGDQVSIADIAIYPYLALAPEGNIDIVVYNNIIAWFKRIRALPGYVDMPGMWQE</sequence>
<comment type="caution">
    <text evidence="4">The sequence shown here is derived from an EMBL/GenBank/DDBJ whole genome shotgun (WGS) entry which is preliminary data.</text>
</comment>
<dbReference type="SUPFAM" id="SSF47616">
    <property type="entry name" value="GST C-terminal domain-like"/>
    <property type="match status" value="1"/>
</dbReference>
<keyword evidence="4" id="KW-0808">Transferase</keyword>
<protein>
    <submittedName>
        <fullName evidence="4">Glutathione S-transferase</fullName>
    </submittedName>
</protein>
<dbReference type="PROSITE" id="PS50405">
    <property type="entry name" value="GST_CTER"/>
    <property type="match status" value="1"/>
</dbReference>
<evidence type="ECO:0000259" key="3">
    <source>
        <dbReference type="PROSITE" id="PS50405"/>
    </source>
</evidence>
<feature type="domain" description="GST C-terminal" evidence="3">
    <location>
        <begin position="86"/>
        <end position="201"/>
    </location>
</feature>
<dbReference type="PANTHER" id="PTHR44051:SF2">
    <property type="entry name" value="HYPOTHETICAL GLUTATHIONE S-TRANSFERASE LIKE PROTEIN"/>
    <property type="match status" value="1"/>
</dbReference>
<dbReference type="GO" id="GO:0016740">
    <property type="term" value="F:transferase activity"/>
    <property type="evidence" value="ECO:0007669"/>
    <property type="project" value="UniProtKB-KW"/>
</dbReference>
<dbReference type="SUPFAM" id="SSF52833">
    <property type="entry name" value="Thioredoxin-like"/>
    <property type="match status" value="1"/>
</dbReference>
<name>A0A0F3IF83_9GAMM</name>
<dbReference type="CDD" id="cd03056">
    <property type="entry name" value="GST_N_4"/>
    <property type="match status" value="1"/>
</dbReference>
<dbReference type="SFLD" id="SFLDG00358">
    <property type="entry name" value="Main_(cytGST)"/>
    <property type="match status" value="1"/>
</dbReference>
<reference evidence="5" key="1">
    <citation type="submission" date="2015-03" db="EMBL/GenBank/DDBJ databases">
        <title>Draft genome sequence of a novel methanotroph (Sn10-6) isolated from flooded ricefield rhizosphere in India.</title>
        <authorList>
            <person name="Pandit P.S."/>
            <person name="Pore S.D."/>
            <person name="Arora P."/>
            <person name="Kapse N.G."/>
            <person name="Dhakephalkar P.K."/>
            <person name="Rahalkar M.C."/>
        </authorList>
    </citation>
    <scope>NUCLEOTIDE SEQUENCE [LARGE SCALE GENOMIC DNA]</scope>
    <source>
        <strain evidence="5">Sn10-6</strain>
    </source>
</reference>
<comment type="similarity">
    <text evidence="1">Belongs to the GST superfamily.</text>
</comment>
<dbReference type="RefSeq" id="WP_045780259.1">
    <property type="nucleotide sequence ID" value="NZ_LAJX01000221.1"/>
</dbReference>
<evidence type="ECO:0000313" key="4">
    <source>
        <dbReference type="EMBL" id="KJV05485.1"/>
    </source>
</evidence>
<organism evidence="4 5">
    <name type="scientific">Methylocucumis oryzae</name>
    <dbReference type="NCBI Taxonomy" id="1632867"/>
    <lineage>
        <taxon>Bacteria</taxon>
        <taxon>Pseudomonadati</taxon>
        <taxon>Pseudomonadota</taxon>
        <taxon>Gammaproteobacteria</taxon>
        <taxon>Methylococcales</taxon>
        <taxon>Methylococcaceae</taxon>
        <taxon>Methylocucumis</taxon>
    </lineage>
</organism>
<accession>A0A0F3IF83</accession>
<dbReference type="Proteomes" id="UP000033684">
    <property type="component" value="Unassembled WGS sequence"/>
</dbReference>
<dbReference type="Pfam" id="PF02798">
    <property type="entry name" value="GST_N"/>
    <property type="match status" value="1"/>
</dbReference>
<proteinExistence type="inferred from homology"/>
<dbReference type="OrthoDB" id="9797500at2"/>